<organism evidence="1 2">
    <name type="scientific">Auraticoccus monumenti</name>
    <dbReference type="NCBI Taxonomy" id="675864"/>
    <lineage>
        <taxon>Bacteria</taxon>
        <taxon>Bacillati</taxon>
        <taxon>Actinomycetota</taxon>
        <taxon>Actinomycetes</taxon>
        <taxon>Propionibacteriales</taxon>
        <taxon>Propionibacteriaceae</taxon>
        <taxon>Auraticoccus</taxon>
    </lineage>
</organism>
<accession>A0A1G6URK2</accession>
<dbReference type="STRING" id="675864.SAMN04489747_0935"/>
<gene>
    <name evidence="1" type="ORF">SAMN04489747_0935</name>
</gene>
<sequence>MTTLLITGAAVNGAVLLVALALVAVVVAAAIRSASWLRWQCPACPSVVEGPTSTAVPRMQAHANQHLLQDPAADGAR</sequence>
<proteinExistence type="predicted"/>
<protein>
    <submittedName>
        <fullName evidence="1">Uncharacterized protein</fullName>
    </submittedName>
</protein>
<dbReference type="Proteomes" id="UP000198546">
    <property type="component" value="Chromosome i"/>
</dbReference>
<evidence type="ECO:0000313" key="2">
    <source>
        <dbReference type="Proteomes" id="UP000198546"/>
    </source>
</evidence>
<reference evidence="1 2" key="1">
    <citation type="submission" date="2016-10" db="EMBL/GenBank/DDBJ databases">
        <authorList>
            <person name="de Groot N.N."/>
        </authorList>
    </citation>
    <scope>NUCLEOTIDE SEQUENCE [LARGE SCALE GENOMIC DNA]</scope>
    <source>
        <strain evidence="1 2">MON 2.2</strain>
    </source>
</reference>
<evidence type="ECO:0000313" key="1">
    <source>
        <dbReference type="EMBL" id="SDD43197.1"/>
    </source>
</evidence>
<dbReference type="EMBL" id="LT629688">
    <property type="protein sequence ID" value="SDD43197.1"/>
    <property type="molecule type" value="Genomic_DNA"/>
</dbReference>
<name>A0A1G6URK2_9ACTN</name>
<dbReference type="RefSeq" id="WP_090591103.1">
    <property type="nucleotide sequence ID" value="NZ_LT629688.1"/>
</dbReference>
<dbReference type="AlphaFoldDB" id="A0A1G6URK2"/>
<keyword evidence="2" id="KW-1185">Reference proteome</keyword>